<gene>
    <name evidence="2" type="ORF">PV09_09479</name>
</gene>
<dbReference type="AlphaFoldDB" id="A0A0D1ZWB1"/>
<dbReference type="VEuPathDB" id="FungiDB:PV09_09479"/>
<organism evidence="2 3">
    <name type="scientific">Verruconis gallopava</name>
    <dbReference type="NCBI Taxonomy" id="253628"/>
    <lineage>
        <taxon>Eukaryota</taxon>
        <taxon>Fungi</taxon>
        <taxon>Dikarya</taxon>
        <taxon>Ascomycota</taxon>
        <taxon>Pezizomycotina</taxon>
        <taxon>Dothideomycetes</taxon>
        <taxon>Pleosporomycetidae</taxon>
        <taxon>Venturiales</taxon>
        <taxon>Sympoventuriaceae</taxon>
        <taxon>Verruconis</taxon>
    </lineage>
</organism>
<feature type="compositionally biased region" description="Polar residues" evidence="1">
    <location>
        <begin position="22"/>
        <end position="37"/>
    </location>
</feature>
<dbReference type="InParanoid" id="A0A0D1ZWB1"/>
<dbReference type="EMBL" id="KN847599">
    <property type="protein sequence ID" value="KIV98782.1"/>
    <property type="molecule type" value="Genomic_DNA"/>
</dbReference>
<evidence type="ECO:0000313" key="2">
    <source>
        <dbReference type="EMBL" id="KIV98782.1"/>
    </source>
</evidence>
<dbReference type="GeneID" id="27317452"/>
<dbReference type="RefSeq" id="XP_016208652.1">
    <property type="nucleotide sequence ID" value="XM_016363540.1"/>
</dbReference>
<accession>A0A0D1ZWB1</accession>
<reference evidence="2 3" key="1">
    <citation type="submission" date="2015-01" db="EMBL/GenBank/DDBJ databases">
        <title>The Genome Sequence of Ochroconis gallopava CBS43764.</title>
        <authorList>
            <consortium name="The Broad Institute Genomics Platform"/>
            <person name="Cuomo C."/>
            <person name="de Hoog S."/>
            <person name="Gorbushina A."/>
            <person name="Stielow B."/>
            <person name="Teixiera M."/>
            <person name="Abouelleil A."/>
            <person name="Chapman S.B."/>
            <person name="Priest M."/>
            <person name="Young S.K."/>
            <person name="Wortman J."/>
            <person name="Nusbaum C."/>
            <person name="Birren B."/>
        </authorList>
    </citation>
    <scope>NUCLEOTIDE SEQUENCE [LARGE SCALE GENOMIC DNA]</scope>
    <source>
        <strain evidence="2 3">CBS 43764</strain>
    </source>
</reference>
<sequence length="107" mass="11528">MFRELLEQMRQLIRGVNTLASISPSSTAASQARSGRVSQIPPELVFSLRHQGRRAFRPNPSLDPAPPSRRRRHAGDSSATASSSSRGGGSAATREGSFVELSSDYSE</sequence>
<evidence type="ECO:0000313" key="3">
    <source>
        <dbReference type="Proteomes" id="UP000053259"/>
    </source>
</evidence>
<feature type="compositionally biased region" description="Low complexity" evidence="1">
    <location>
        <begin position="76"/>
        <end position="96"/>
    </location>
</feature>
<name>A0A0D1ZWB1_9PEZI</name>
<keyword evidence="3" id="KW-1185">Reference proteome</keyword>
<evidence type="ECO:0000256" key="1">
    <source>
        <dbReference type="SAM" id="MobiDB-lite"/>
    </source>
</evidence>
<dbReference type="Proteomes" id="UP000053259">
    <property type="component" value="Unassembled WGS sequence"/>
</dbReference>
<dbReference type="OrthoDB" id="3946086at2759"/>
<proteinExistence type="predicted"/>
<feature type="region of interest" description="Disordered" evidence="1">
    <location>
        <begin position="22"/>
        <end position="107"/>
    </location>
</feature>
<protein>
    <submittedName>
        <fullName evidence="2">Uncharacterized protein</fullName>
    </submittedName>
</protein>
<dbReference type="HOGENOM" id="CLU_2211993_0_0_1"/>